<feature type="region of interest" description="Disordered" evidence="1">
    <location>
        <begin position="65"/>
        <end position="88"/>
    </location>
</feature>
<feature type="compositionally biased region" description="Polar residues" evidence="1">
    <location>
        <begin position="1"/>
        <end position="12"/>
    </location>
</feature>
<sequence length="88" mass="9333">MGTAGTKITLSPSDFKRANRGAPDTAETSVLFTENSAYYSPGRADSGHELLQRKDNLFPGSSVDAVSSSVALRTGPRRTLSPGRVGEY</sequence>
<evidence type="ECO:0000313" key="2">
    <source>
        <dbReference type="EMBL" id="KAG8170566.1"/>
    </source>
</evidence>
<accession>A0AAV6TGE0</accession>
<protein>
    <submittedName>
        <fullName evidence="2">Uncharacterized protein</fullName>
    </submittedName>
</protein>
<comment type="caution">
    <text evidence="2">The sequence shown here is derived from an EMBL/GenBank/DDBJ whole genome shotgun (WGS) entry which is preliminary data.</text>
</comment>
<proteinExistence type="predicted"/>
<feature type="region of interest" description="Disordered" evidence="1">
    <location>
        <begin position="1"/>
        <end position="28"/>
    </location>
</feature>
<organism evidence="2 3">
    <name type="scientific">Oedothorax gibbosus</name>
    <dbReference type="NCBI Taxonomy" id="931172"/>
    <lineage>
        <taxon>Eukaryota</taxon>
        <taxon>Metazoa</taxon>
        <taxon>Ecdysozoa</taxon>
        <taxon>Arthropoda</taxon>
        <taxon>Chelicerata</taxon>
        <taxon>Arachnida</taxon>
        <taxon>Araneae</taxon>
        <taxon>Araneomorphae</taxon>
        <taxon>Entelegynae</taxon>
        <taxon>Araneoidea</taxon>
        <taxon>Linyphiidae</taxon>
        <taxon>Erigoninae</taxon>
        <taxon>Oedothorax</taxon>
    </lineage>
</organism>
<gene>
    <name evidence="2" type="ORF">JTE90_001057</name>
</gene>
<dbReference type="EMBL" id="JAFNEN010005200">
    <property type="protein sequence ID" value="KAG8170566.1"/>
    <property type="molecule type" value="Genomic_DNA"/>
</dbReference>
<dbReference type="Proteomes" id="UP000827092">
    <property type="component" value="Unassembled WGS sequence"/>
</dbReference>
<evidence type="ECO:0000313" key="3">
    <source>
        <dbReference type="Proteomes" id="UP000827092"/>
    </source>
</evidence>
<keyword evidence="3" id="KW-1185">Reference proteome</keyword>
<evidence type="ECO:0000256" key="1">
    <source>
        <dbReference type="SAM" id="MobiDB-lite"/>
    </source>
</evidence>
<reference evidence="2 3" key="1">
    <citation type="journal article" date="2022" name="Nat. Ecol. Evol.">
        <title>A masculinizing supergene underlies an exaggerated male reproductive morph in a spider.</title>
        <authorList>
            <person name="Hendrickx F."/>
            <person name="De Corte Z."/>
            <person name="Sonet G."/>
            <person name="Van Belleghem S.M."/>
            <person name="Kostlbacher S."/>
            <person name="Vangestel C."/>
        </authorList>
    </citation>
    <scope>NUCLEOTIDE SEQUENCE [LARGE SCALE GENOMIC DNA]</scope>
    <source>
        <strain evidence="2">W744_W776</strain>
    </source>
</reference>
<name>A0AAV6TGE0_9ARAC</name>
<dbReference type="AlphaFoldDB" id="A0AAV6TGE0"/>